<dbReference type="GO" id="GO:0005525">
    <property type="term" value="F:GTP binding"/>
    <property type="evidence" value="ECO:0007669"/>
    <property type="project" value="InterPro"/>
</dbReference>
<dbReference type="Gene3D" id="3.40.50.300">
    <property type="entry name" value="P-loop containing nucleotide triphosphate hydrolases"/>
    <property type="match status" value="1"/>
</dbReference>
<keyword evidence="5" id="KW-0175">Coiled coil</keyword>
<evidence type="ECO:0000313" key="8">
    <source>
        <dbReference type="Proteomes" id="UP000317716"/>
    </source>
</evidence>
<comment type="cofactor">
    <cofactor evidence="1">
        <name>Mg(2+)</name>
        <dbReference type="ChEBI" id="CHEBI:18420"/>
    </cofactor>
</comment>
<dbReference type="PANTHER" id="PTHR23305:SF18">
    <property type="entry name" value="OBG-TYPE G DOMAIN-CONTAINING PROTEIN"/>
    <property type="match status" value="1"/>
</dbReference>
<dbReference type="InterPro" id="IPR004095">
    <property type="entry name" value="TGS"/>
</dbReference>
<dbReference type="Gene3D" id="3.10.20.30">
    <property type="match status" value="1"/>
</dbReference>
<evidence type="ECO:0000256" key="2">
    <source>
        <dbReference type="ARBA" id="ARBA00022723"/>
    </source>
</evidence>
<dbReference type="PIRSF" id="PIRSF006641">
    <property type="entry name" value="CHP00092"/>
    <property type="match status" value="1"/>
</dbReference>
<sequence length="359" mass="39795">MRLAGASVFGGRLVKSVGILGLPRSGKTTLFEILMQGAGSAHGSAAAREAIGVVRVPDARVDRLSTHYQPKKTTHAVIQFVESAAAGDKGARAGKKTDAFASVRNCDALLIVLRAFEESGETADPERDRKTLEADLILNDMAIVESRIEKLEKELRIGKKEGEREHELLRRCHERLESGEPMRALVLDAEDLKILRGFQLLSRKPLLVVYNQDEHTRDEPSDPGPGAMAVALRAHLEREILNLKAEERPAFRAEMGIEQDGLSLVIRACYQLLGLISFFTVGPDEVRAWTLREGQTAVEAAGEIHTDLARGFIRAETIAWDRLLEAGSEAKAREKGWRRLEGKEYVVKDGECIEIRFNR</sequence>
<feature type="coiled-coil region" evidence="5">
    <location>
        <begin position="134"/>
        <end position="161"/>
    </location>
</feature>
<dbReference type="GO" id="GO:0005524">
    <property type="term" value="F:ATP binding"/>
    <property type="evidence" value="ECO:0007669"/>
    <property type="project" value="UniProtKB-KW"/>
</dbReference>
<evidence type="ECO:0000256" key="4">
    <source>
        <dbReference type="ARBA" id="ARBA00022840"/>
    </source>
</evidence>
<accession>A0A538S709</accession>
<name>A0A538S709_UNCEI</name>
<dbReference type="PANTHER" id="PTHR23305">
    <property type="entry name" value="OBG GTPASE FAMILY"/>
    <property type="match status" value="1"/>
</dbReference>
<comment type="caution">
    <text evidence="7">The sequence shown here is derived from an EMBL/GenBank/DDBJ whole genome shotgun (WGS) entry which is preliminary data.</text>
</comment>
<dbReference type="Proteomes" id="UP000317716">
    <property type="component" value="Unassembled WGS sequence"/>
</dbReference>
<dbReference type="InterPro" id="IPR004396">
    <property type="entry name" value="ATPase_YchF/OLA1"/>
</dbReference>
<dbReference type="SUPFAM" id="SSF81271">
    <property type="entry name" value="TGS-like"/>
    <property type="match status" value="1"/>
</dbReference>
<dbReference type="InterPro" id="IPR006073">
    <property type="entry name" value="GTP-bd"/>
</dbReference>
<dbReference type="Gene3D" id="1.10.150.300">
    <property type="entry name" value="TGS-like domain"/>
    <property type="match status" value="1"/>
</dbReference>
<dbReference type="AlphaFoldDB" id="A0A538S709"/>
<protein>
    <submittedName>
        <fullName evidence="7">Redox-regulated ATPase YchF</fullName>
    </submittedName>
</protein>
<evidence type="ECO:0000256" key="5">
    <source>
        <dbReference type="SAM" id="Coils"/>
    </source>
</evidence>
<dbReference type="GO" id="GO:0046872">
    <property type="term" value="F:metal ion binding"/>
    <property type="evidence" value="ECO:0007669"/>
    <property type="project" value="UniProtKB-KW"/>
</dbReference>
<dbReference type="InterPro" id="IPR027417">
    <property type="entry name" value="P-loop_NTPase"/>
</dbReference>
<evidence type="ECO:0000259" key="6">
    <source>
        <dbReference type="PROSITE" id="PS51880"/>
    </source>
</evidence>
<evidence type="ECO:0000313" key="7">
    <source>
        <dbReference type="EMBL" id="TMQ47169.1"/>
    </source>
</evidence>
<keyword evidence="4" id="KW-0067">ATP-binding</keyword>
<dbReference type="GO" id="GO:0016887">
    <property type="term" value="F:ATP hydrolysis activity"/>
    <property type="evidence" value="ECO:0007669"/>
    <property type="project" value="InterPro"/>
</dbReference>
<evidence type="ECO:0000256" key="1">
    <source>
        <dbReference type="ARBA" id="ARBA00001946"/>
    </source>
</evidence>
<proteinExistence type="predicted"/>
<dbReference type="GO" id="GO:0005737">
    <property type="term" value="C:cytoplasm"/>
    <property type="evidence" value="ECO:0007669"/>
    <property type="project" value="TreeGrafter"/>
</dbReference>
<keyword evidence="2" id="KW-0479">Metal-binding</keyword>
<organism evidence="7 8">
    <name type="scientific">Eiseniibacteriota bacterium</name>
    <dbReference type="NCBI Taxonomy" id="2212470"/>
    <lineage>
        <taxon>Bacteria</taxon>
        <taxon>Candidatus Eiseniibacteriota</taxon>
    </lineage>
</organism>
<dbReference type="EMBL" id="VBOS01000546">
    <property type="protein sequence ID" value="TMQ47169.1"/>
    <property type="molecule type" value="Genomic_DNA"/>
</dbReference>
<reference evidence="7 8" key="1">
    <citation type="journal article" date="2019" name="Nat. Microbiol.">
        <title>Mediterranean grassland soil C-N compound turnover is dependent on rainfall and depth, and is mediated by genomically divergent microorganisms.</title>
        <authorList>
            <person name="Diamond S."/>
            <person name="Andeer P.F."/>
            <person name="Li Z."/>
            <person name="Crits-Christoph A."/>
            <person name="Burstein D."/>
            <person name="Anantharaman K."/>
            <person name="Lane K.R."/>
            <person name="Thomas B.C."/>
            <person name="Pan C."/>
            <person name="Northen T.R."/>
            <person name="Banfield J.F."/>
        </authorList>
    </citation>
    <scope>NUCLEOTIDE SEQUENCE [LARGE SCALE GENOMIC DNA]</scope>
    <source>
        <strain evidence="7">WS_2</strain>
    </source>
</reference>
<dbReference type="InterPro" id="IPR012675">
    <property type="entry name" value="Beta-grasp_dom_sf"/>
</dbReference>
<dbReference type="CDD" id="cd04867">
    <property type="entry name" value="TGS_YchF_OLA1"/>
    <property type="match status" value="1"/>
</dbReference>
<dbReference type="Pfam" id="PF06071">
    <property type="entry name" value="YchF-GTPase_C"/>
    <property type="match status" value="1"/>
</dbReference>
<keyword evidence="3" id="KW-0547">Nucleotide-binding</keyword>
<dbReference type="InterPro" id="IPR012676">
    <property type="entry name" value="TGS-like"/>
</dbReference>
<dbReference type="InterPro" id="IPR013029">
    <property type="entry name" value="YchF_C"/>
</dbReference>
<gene>
    <name evidence="7" type="primary">ychF</name>
    <name evidence="7" type="ORF">E6K72_14250</name>
</gene>
<dbReference type="SUPFAM" id="SSF52540">
    <property type="entry name" value="P-loop containing nucleoside triphosphate hydrolases"/>
    <property type="match status" value="1"/>
</dbReference>
<dbReference type="FunFam" id="3.10.20.30:FF:000001">
    <property type="entry name" value="Ribosome-binding ATPase YchF"/>
    <property type="match status" value="1"/>
</dbReference>
<feature type="domain" description="TGS" evidence="6">
    <location>
        <begin position="274"/>
        <end position="357"/>
    </location>
</feature>
<dbReference type="PROSITE" id="PS51880">
    <property type="entry name" value="TGS"/>
    <property type="match status" value="1"/>
</dbReference>
<dbReference type="InterPro" id="IPR023192">
    <property type="entry name" value="TGS-like_dom_sf"/>
</dbReference>
<evidence type="ECO:0000256" key="3">
    <source>
        <dbReference type="ARBA" id="ARBA00022741"/>
    </source>
</evidence>
<dbReference type="PRINTS" id="PR00326">
    <property type="entry name" value="GTP1OBG"/>
</dbReference>